<gene>
    <name evidence="1" type="ORF">LY90DRAFT_508225</name>
</gene>
<reference evidence="1 2" key="1">
    <citation type="submission" date="2016-08" db="EMBL/GenBank/DDBJ databases">
        <title>A Parts List for Fungal Cellulosomes Revealed by Comparative Genomics.</title>
        <authorList>
            <consortium name="DOE Joint Genome Institute"/>
            <person name="Haitjema C.H."/>
            <person name="Gilmore S.P."/>
            <person name="Henske J.K."/>
            <person name="Solomon K.V."/>
            <person name="De Groot R."/>
            <person name="Kuo A."/>
            <person name="Mondo S.J."/>
            <person name="Salamov A.A."/>
            <person name="Labutti K."/>
            <person name="Zhao Z."/>
            <person name="Chiniquy J."/>
            <person name="Barry K."/>
            <person name="Brewer H.M."/>
            <person name="Purvine S.O."/>
            <person name="Wright A.T."/>
            <person name="Boxma B."/>
            <person name="Van Alen T."/>
            <person name="Hackstein J.H."/>
            <person name="Baker S.E."/>
            <person name="Grigoriev I.V."/>
            <person name="O'Malley M.A."/>
        </authorList>
    </citation>
    <scope>NUCLEOTIDE SEQUENCE [LARGE SCALE GENOMIC DNA]</scope>
    <source>
        <strain evidence="1 2">G1</strain>
    </source>
</reference>
<comment type="caution">
    <text evidence="1">The sequence shown here is derived from an EMBL/GenBank/DDBJ whole genome shotgun (WGS) entry which is preliminary data.</text>
</comment>
<evidence type="ECO:0000313" key="1">
    <source>
        <dbReference type="EMBL" id="ORY52245.1"/>
    </source>
</evidence>
<organism evidence="1 2">
    <name type="scientific">Neocallimastix californiae</name>
    <dbReference type="NCBI Taxonomy" id="1754190"/>
    <lineage>
        <taxon>Eukaryota</taxon>
        <taxon>Fungi</taxon>
        <taxon>Fungi incertae sedis</taxon>
        <taxon>Chytridiomycota</taxon>
        <taxon>Chytridiomycota incertae sedis</taxon>
        <taxon>Neocallimastigomycetes</taxon>
        <taxon>Neocallimastigales</taxon>
        <taxon>Neocallimastigaceae</taxon>
        <taxon>Neocallimastix</taxon>
    </lineage>
</organism>
<proteinExistence type="predicted"/>
<keyword evidence="2" id="KW-1185">Reference proteome</keyword>
<dbReference type="AlphaFoldDB" id="A0A1Y2D0X4"/>
<sequence>MKMMKLLMEYAKNNKIILKLNEHDISNIYKISNAFIEIIIEYENAMNLNYYFNNSLLKRKIKLNNLSFNETFMLACCEKDIEMIKLLIEKSNKKEIILNLSVKNKEYINEILLESYSRKDIDMINLLHDFLIKNETILKLNIVVISNIFDILEDSEDSVKINHSNSIKNFDIKNMENNEKENLIFEKRDII</sequence>
<dbReference type="EMBL" id="MCOG01000093">
    <property type="protein sequence ID" value="ORY52245.1"/>
    <property type="molecule type" value="Genomic_DNA"/>
</dbReference>
<dbReference type="Proteomes" id="UP000193920">
    <property type="component" value="Unassembled WGS sequence"/>
</dbReference>
<name>A0A1Y2D0X4_9FUNG</name>
<accession>A0A1Y2D0X4</accession>
<dbReference type="OrthoDB" id="539213at2759"/>
<protein>
    <recommendedName>
        <fullName evidence="3">Ankyrin</fullName>
    </recommendedName>
</protein>
<evidence type="ECO:0008006" key="3">
    <source>
        <dbReference type="Google" id="ProtNLM"/>
    </source>
</evidence>
<evidence type="ECO:0000313" key="2">
    <source>
        <dbReference type="Proteomes" id="UP000193920"/>
    </source>
</evidence>